<keyword evidence="5 9" id="KW-0812">Transmembrane</keyword>
<keyword evidence="3 9" id="KW-0997">Cell inner membrane</keyword>
<dbReference type="InterPro" id="IPR045335">
    <property type="entry name" value="FtsQ_C_sf"/>
</dbReference>
<comment type="caution">
    <text evidence="12">The sequence shown here is derived from an EMBL/GenBank/DDBJ whole genome shotgun (WGS) entry which is preliminary data.</text>
</comment>
<dbReference type="Pfam" id="PF03799">
    <property type="entry name" value="FtsQ_DivIB_C"/>
    <property type="match status" value="1"/>
</dbReference>
<gene>
    <name evidence="9" type="primary">ftsQ</name>
    <name evidence="12" type="ORF">DZC52_11600</name>
</gene>
<dbReference type="GO" id="GO:0005886">
    <property type="term" value="C:plasma membrane"/>
    <property type="evidence" value="ECO:0007669"/>
    <property type="project" value="UniProtKB-SubCell"/>
</dbReference>
<evidence type="ECO:0000256" key="9">
    <source>
        <dbReference type="HAMAP-Rule" id="MF_00911"/>
    </source>
</evidence>
<dbReference type="InterPro" id="IPR026579">
    <property type="entry name" value="FtsQ"/>
</dbReference>
<comment type="subcellular location">
    <subcellularLocation>
        <location evidence="9">Cell inner membrane</location>
        <topology evidence="9">Single-pass type II membrane protein</topology>
    </subcellularLocation>
    <subcellularLocation>
        <location evidence="1">Membrane</location>
    </subcellularLocation>
    <text evidence="9">Localizes to the division septum.</text>
</comment>
<evidence type="ECO:0000256" key="7">
    <source>
        <dbReference type="ARBA" id="ARBA00023136"/>
    </source>
</evidence>
<dbReference type="Proteomes" id="UP000260351">
    <property type="component" value="Unassembled WGS sequence"/>
</dbReference>
<organism evidence="12 13">
    <name type="scientific">Wenzhouxiangella sediminis</name>
    <dbReference type="NCBI Taxonomy" id="1792836"/>
    <lineage>
        <taxon>Bacteria</taxon>
        <taxon>Pseudomonadati</taxon>
        <taxon>Pseudomonadota</taxon>
        <taxon>Gammaproteobacteria</taxon>
        <taxon>Chromatiales</taxon>
        <taxon>Wenzhouxiangellaceae</taxon>
        <taxon>Wenzhouxiangella</taxon>
    </lineage>
</organism>
<evidence type="ECO:0000256" key="8">
    <source>
        <dbReference type="ARBA" id="ARBA00023306"/>
    </source>
</evidence>
<keyword evidence="6 9" id="KW-1133">Transmembrane helix</keyword>
<dbReference type="PANTHER" id="PTHR35851">
    <property type="entry name" value="CELL DIVISION PROTEIN FTSQ"/>
    <property type="match status" value="1"/>
</dbReference>
<comment type="subunit">
    <text evidence="9">Part of a complex composed of FtsB, FtsL and FtsQ.</text>
</comment>
<dbReference type="InterPro" id="IPR005548">
    <property type="entry name" value="Cell_div_FtsQ/DivIB_C"/>
</dbReference>
<dbReference type="PROSITE" id="PS51779">
    <property type="entry name" value="POTRA"/>
    <property type="match status" value="1"/>
</dbReference>
<dbReference type="PANTHER" id="PTHR35851:SF1">
    <property type="entry name" value="CELL DIVISION PROTEIN FTSQ"/>
    <property type="match status" value="1"/>
</dbReference>
<evidence type="ECO:0000256" key="4">
    <source>
        <dbReference type="ARBA" id="ARBA00022618"/>
    </source>
</evidence>
<dbReference type="GO" id="GO:0043093">
    <property type="term" value="P:FtsZ-dependent cytokinesis"/>
    <property type="evidence" value="ECO:0007669"/>
    <property type="project" value="UniProtKB-UniRule"/>
</dbReference>
<keyword evidence="2 9" id="KW-1003">Cell membrane</keyword>
<evidence type="ECO:0000313" key="12">
    <source>
        <dbReference type="EMBL" id="RFF29716.1"/>
    </source>
</evidence>
<dbReference type="OrthoDB" id="9790370at2"/>
<dbReference type="RefSeq" id="WP_116651301.1">
    <property type="nucleotide sequence ID" value="NZ_QUZK01000042.1"/>
</dbReference>
<reference evidence="12 13" key="1">
    <citation type="submission" date="2018-08" db="EMBL/GenBank/DDBJ databases">
        <title>Wenzhouxiangella salilacus sp. nov., a novel bacterium isolated from a saline lake in Xinjiang Province, China.</title>
        <authorList>
            <person name="Han S."/>
        </authorList>
    </citation>
    <scope>NUCLEOTIDE SEQUENCE [LARGE SCALE GENOMIC DNA]</scope>
    <source>
        <strain evidence="12 13">XDB06</strain>
    </source>
</reference>
<dbReference type="HAMAP" id="MF_00911">
    <property type="entry name" value="FtsQ_subfam"/>
    <property type="match status" value="1"/>
</dbReference>
<keyword evidence="7 9" id="KW-0472">Membrane</keyword>
<proteinExistence type="inferred from homology"/>
<keyword evidence="13" id="KW-1185">Reference proteome</keyword>
<keyword evidence="4 9" id="KW-0132">Cell division</keyword>
<sequence>MADSGNQPERAIRPAWLATAVLGGALLLLALWLRSGLIGGEQWPIRWLDVAGDLKRTSASQVRGAVADEASRGFFAADLQSVRERVEALPWVASAEVSREWPDALLIDITEHRPVARWNEDRLFSDRGEVFSVSGSEGMQGLARLRGPESRGSDVLERWQAVRRRLGSVGRDVVELAVDERGAWRVVLDNDVTLVLGREQVDRRLDRYIGAQAALSDLDRPIRLIDMRYTNGLAVRWADTGSADNNDETTTTTTTTTGERASHG</sequence>
<comment type="function">
    <text evidence="9">Essential cell division protein. May link together the upstream cell division proteins, which are predominantly cytoplasmic, with the downstream cell division proteins, which are predominantly periplasmic. May control correct divisome assembly.</text>
</comment>
<feature type="domain" description="POTRA" evidence="11">
    <location>
        <begin position="43"/>
        <end position="112"/>
    </location>
</feature>
<evidence type="ECO:0000256" key="5">
    <source>
        <dbReference type="ARBA" id="ARBA00022692"/>
    </source>
</evidence>
<protein>
    <recommendedName>
        <fullName evidence="9">Cell division protein FtsQ</fullName>
    </recommendedName>
</protein>
<feature type="region of interest" description="Disordered" evidence="10">
    <location>
        <begin position="239"/>
        <end position="264"/>
    </location>
</feature>
<dbReference type="AlphaFoldDB" id="A0A3E1K6Q9"/>
<evidence type="ECO:0000256" key="6">
    <source>
        <dbReference type="ARBA" id="ARBA00022989"/>
    </source>
</evidence>
<dbReference type="Gene3D" id="3.10.20.310">
    <property type="entry name" value="membrane protein fhac"/>
    <property type="match status" value="1"/>
</dbReference>
<dbReference type="Pfam" id="PF08478">
    <property type="entry name" value="POTRA_1"/>
    <property type="match status" value="1"/>
</dbReference>
<evidence type="ECO:0000256" key="10">
    <source>
        <dbReference type="SAM" id="MobiDB-lite"/>
    </source>
</evidence>
<dbReference type="GO" id="GO:0032153">
    <property type="term" value="C:cell division site"/>
    <property type="evidence" value="ECO:0007669"/>
    <property type="project" value="UniProtKB-UniRule"/>
</dbReference>
<evidence type="ECO:0000313" key="13">
    <source>
        <dbReference type="Proteomes" id="UP000260351"/>
    </source>
</evidence>
<dbReference type="GO" id="GO:0090529">
    <property type="term" value="P:cell septum assembly"/>
    <property type="evidence" value="ECO:0007669"/>
    <property type="project" value="InterPro"/>
</dbReference>
<feature type="transmembrane region" description="Helical" evidence="9">
    <location>
        <begin position="15"/>
        <end position="33"/>
    </location>
</feature>
<name>A0A3E1K6Q9_9GAMM</name>
<evidence type="ECO:0000259" key="11">
    <source>
        <dbReference type="PROSITE" id="PS51779"/>
    </source>
</evidence>
<dbReference type="EMBL" id="QUZK01000042">
    <property type="protein sequence ID" value="RFF29716.1"/>
    <property type="molecule type" value="Genomic_DNA"/>
</dbReference>
<accession>A0A3E1K6Q9</accession>
<comment type="similarity">
    <text evidence="9">Belongs to the FtsQ/DivIB family. FtsQ subfamily.</text>
</comment>
<keyword evidence="8 9" id="KW-0131">Cell cycle</keyword>
<evidence type="ECO:0000256" key="2">
    <source>
        <dbReference type="ARBA" id="ARBA00022475"/>
    </source>
</evidence>
<dbReference type="InterPro" id="IPR034746">
    <property type="entry name" value="POTRA"/>
</dbReference>
<dbReference type="Gene3D" id="3.40.50.11690">
    <property type="entry name" value="Cell division protein FtsQ/DivIB"/>
    <property type="match status" value="1"/>
</dbReference>
<dbReference type="InterPro" id="IPR013685">
    <property type="entry name" value="POTRA_FtsQ_type"/>
</dbReference>
<evidence type="ECO:0000256" key="3">
    <source>
        <dbReference type="ARBA" id="ARBA00022519"/>
    </source>
</evidence>
<evidence type="ECO:0000256" key="1">
    <source>
        <dbReference type="ARBA" id="ARBA00004370"/>
    </source>
</evidence>